<keyword evidence="3" id="KW-1185">Reference proteome</keyword>
<protein>
    <recommendedName>
        <fullName evidence="4">K(+)-transporting ATPase subunit F</fullName>
    </recommendedName>
</protein>
<name>A0AAD2B2W6_9RALS</name>
<proteinExistence type="predicted"/>
<dbReference type="RefSeq" id="WP_037026363.1">
    <property type="nucleotide sequence ID" value="NZ_CATWAF010000004.1"/>
</dbReference>
<gene>
    <name evidence="2" type="ORF">LMG18091_03071</name>
</gene>
<dbReference type="Proteomes" id="UP001189915">
    <property type="component" value="Unassembled WGS sequence"/>
</dbReference>
<dbReference type="GO" id="GO:0008556">
    <property type="term" value="F:P-type potassium transmembrane transporter activity"/>
    <property type="evidence" value="ECO:0007669"/>
    <property type="project" value="InterPro"/>
</dbReference>
<reference evidence="2 3" key="1">
    <citation type="submission" date="2023-07" db="EMBL/GenBank/DDBJ databases">
        <authorList>
            <person name="Peeters C."/>
        </authorList>
    </citation>
    <scope>NUCLEOTIDE SEQUENCE [LARGE SCALE GENOMIC DNA]</scope>
    <source>
        <strain evidence="2 3">LMG 18091</strain>
    </source>
</reference>
<keyword evidence="1" id="KW-1133">Transmembrane helix</keyword>
<dbReference type="AlphaFoldDB" id="A0AAD2B2W6"/>
<evidence type="ECO:0008006" key="4">
    <source>
        <dbReference type="Google" id="ProtNLM"/>
    </source>
</evidence>
<dbReference type="NCBIfam" id="TIGR02115">
    <property type="entry name" value="potass_kdpF"/>
    <property type="match status" value="1"/>
</dbReference>
<feature type="transmembrane region" description="Helical" evidence="1">
    <location>
        <begin position="6"/>
        <end position="25"/>
    </location>
</feature>
<evidence type="ECO:0000313" key="2">
    <source>
        <dbReference type="EMBL" id="CAJ0699986.1"/>
    </source>
</evidence>
<evidence type="ECO:0000256" key="1">
    <source>
        <dbReference type="SAM" id="Phobius"/>
    </source>
</evidence>
<accession>A0AAD2B2W6</accession>
<organism evidence="2 3">
    <name type="scientific">Ralstonia wenshanensis</name>
    <dbReference type="NCBI Taxonomy" id="2842456"/>
    <lineage>
        <taxon>Bacteria</taxon>
        <taxon>Pseudomonadati</taxon>
        <taxon>Pseudomonadota</taxon>
        <taxon>Betaproteobacteria</taxon>
        <taxon>Burkholderiales</taxon>
        <taxon>Burkholderiaceae</taxon>
        <taxon>Ralstonia</taxon>
    </lineage>
</organism>
<comment type="caution">
    <text evidence="2">The sequence shown here is derived from an EMBL/GenBank/DDBJ whole genome shotgun (WGS) entry which is preliminary data.</text>
</comment>
<keyword evidence="1" id="KW-0812">Transmembrane</keyword>
<dbReference type="GO" id="GO:0005886">
    <property type="term" value="C:plasma membrane"/>
    <property type="evidence" value="ECO:0007669"/>
    <property type="project" value="InterPro"/>
</dbReference>
<evidence type="ECO:0000313" key="3">
    <source>
        <dbReference type="Proteomes" id="UP001189915"/>
    </source>
</evidence>
<dbReference type="EMBL" id="CATWAF010000004">
    <property type="protein sequence ID" value="CAJ0699986.1"/>
    <property type="molecule type" value="Genomic_DNA"/>
</dbReference>
<sequence length="29" mass="3386">MTWLYVLSGAITVALLVYLFVALLWPERF</sequence>
<dbReference type="Pfam" id="PF09604">
    <property type="entry name" value="Potass_KdpF"/>
    <property type="match status" value="1"/>
</dbReference>
<dbReference type="InterPro" id="IPR011726">
    <property type="entry name" value="KdpF"/>
</dbReference>
<keyword evidence="1" id="KW-0472">Membrane</keyword>